<evidence type="ECO:0000313" key="3">
    <source>
        <dbReference type="Proteomes" id="UP001218218"/>
    </source>
</evidence>
<evidence type="ECO:0000256" key="1">
    <source>
        <dbReference type="SAM" id="Phobius"/>
    </source>
</evidence>
<keyword evidence="3" id="KW-1185">Reference proteome</keyword>
<reference evidence="2" key="1">
    <citation type="submission" date="2023-03" db="EMBL/GenBank/DDBJ databases">
        <title>Massive genome expansion in bonnet fungi (Mycena s.s.) driven by repeated elements and novel gene families across ecological guilds.</title>
        <authorList>
            <consortium name="Lawrence Berkeley National Laboratory"/>
            <person name="Harder C.B."/>
            <person name="Miyauchi S."/>
            <person name="Viragh M."/>
            <person name="Kuo A."/>
            <person name="Thoen E."/>
            <person name="Andreopoulos B."/>
            <person name="Lu D."/>
            <person name="Skrede I."/>
            <person name="Drula E."/>
            <person name="Henrissat B."/>
            <person name="Morin E."/>
            <person name="Kohler A."/>
            <person name="Barry K."/>
            <person name="LaButti K."/>
            <person name="Morin E."/>
            <person name="Salamov A."/>
            <person name="Lipzen A."/>
            <person name="Mereny Z."/>
            <person name="Hegedus B."/>
            <person name="Baldrian P."/>
            <person name="Stursova M."/>
            <person name="Weitz H."/>
            <person name="Taylor A."/>
            <person name="Grigoriev I.V."/>
            <person name="Nagy L.G."/>
            <person name="Martin F."/>
            <person name="Kauserud H."/>
        </authorList>
    </citation>
    <scope>NUCLEOTIDE SEQUENCE</scope>
    <source>
        <strain evidence="2">CBHHK002</strain>
    </source>
</reference>
<proteinExistence type="predicted"/>
<sequence length="106" mass="11854">MVSAYTLLAELDSRLQCRRAEILWFCGVYFSNYLTSDVVSISAVLESILVYSLVFVFLSPVAILTILQPSALPMGLSLSNSTMHELYIKVFLLQTWRSSRSLGLGQ</sequence>
<feature type="transmembrane region" description="Helical" evidence="1">
    <location>
        <begin position="48"/>
        <end position="67"/>
    </location>
</feature>
<keyword evidence="1" id="KW-1133">Transmembrane helix</keyword>
<protein>
    <submittedName>
        <fullName evidence="2">Uncharacterized protein</fullName>
    </submittedName>
</protein>
<dbReference type="Proteomes" id="UP001218218">
    <property type="component" value="Unassembled WGS sequence"/>
</dbReference>
<keyword evidence="1" id="KW-0812">Transmembrane</keyword>
<name>A0AAD6YWA6_9AGAR</name>
<dbReference type="AlphaFoldDB" id="A0AAD6YWA6"/>
<evidence type="ECO:0000313" key="2">
    <source>
        <dbReference type="EMBL" id="KAJ7300440.1"/>
    </source>
</evidence>
<organism evidence="2 3">
    <name type="scientific">Mycena albidolilacea</name>
    <dbReference type="NCBI Taxonomy" id="1033008"/>
    <lineage>
        <taxon>Eukaryota</taxon>
        <taxon>Fungi</taxon>
        <taxon>Dikarya</taxon>
        <taxon>Basidiomycota</taxon>
        <taxon>Agaricomycotina</taxon>
        <taxon>Agaricomycetes</taxon>
        <taxon>Agaricomycetidae</taxon>
        <taxon>Agaricales</taxon>
        <taxon>Marasmiineae</taxon>
        <taxon>Mycenaceae</taxon>
        <taxon>Mycena</taxon>
    </lineage>
</organism>
<feature type="transmembrane region" description="Helical" evidence="1">
    <location>
        <begin position="22"/>
        <end position="42"/>
    </location>
</feature>
<keyword evidence="1" id="KW-0472">Membrane</keyword>
<accession>A0AAD6YWA6</accession>
<gene>
    <name evidence="2" type="ORF">DFH08DRAFT_147043</name>
</gene>
<comment type="caution">
    <text evidence="2">The sequence shown here is derived from an EMBL/GenBank/DDBJ whole genome shotgun (WGS) entry which is preliminary data.</text>
</comment>
<dbReference type="EMBL" id="JARIHO010000168">
    <property type="protein sequence ID" value="KAJ7300440.1"/>
    <property type="molecule type" value="Genomic_DNA"/>
</dbReference>